<evidence type="ECO:0000313" key="3">
    <source>
        <dbReference type="Proteomes" id="UP000286501"/>
    </source>
</evidence>
<name>A0A3R6E5Y8_9BACT</name>
<reference evidence="2 3" key="1">
    <citation type="submission" date="2018-08" db="EMBL/GenBank/DDBJ databases">
        <title>A genome reference for cultivated species of the human gut microbiota.</title>
        <authorList>
            <person name="Zou Y."/>
            <person name="Xue W."/>
            <person name="Luo G."/>
        </authorList>
    </citation>
    <scope>NUCLEOTIDE SEQUENCE [LARGE SCALE GENOMIC DNA]</scope>
    <source>
        <strain evidence="2 3">AM22-1</strain>
    </source>
</reference>
<sequence length="166" mass="19885">MREWEEQILSHIKNMLFYLVFLNVHIYLFNIVIVMIDIKKKIQAARDYASKSYRVIRKVSKNGFMVQRDKNADKHFLDGIDWAEKEIFKDLIHNANEVPQIGRGRILAYSRDCGYRNLYNLYDMMYKTDCGTYQEMWELEVKAYYLDGWIYADELFDLITKGGNHD</sequence>
<accession>A0A3R6E5Y8</accession>
<evidence type="ECO:0000256" key="1">
    <source>
        <dbReference type="SAM" id="Phobius"/>
    </source>
</evidence>
<feature type="transmembrane region" description="Helical" evidence="1">
    <location>
        <begin position="15"/>
        <end position="36"/>
    </location>
</feature>
<dbReference type="EMBL" id="QRIN01000060">
    <property type="protein sequence ID" value="RHG63704.1"/>
    <property type="molecule type" value="Genomic_DNA"/>
</dbReference>
<dbReference type="AlphaFoldDB" id="A0A3R6E5Y8"/>
<comment type="caution">
    <text evidence="2">The sequence shown here is derived from an EMBL/GenBank/DDBJ whole genome shotgun (WGS) entry which is preliminary data.</text>
</comment>
<gene>
    <name evidence="2" type="ORF">DW250_12315</name>
</gene>
<protein>
    <submittedName>
        <fullName evidence="2">Uncharacterized protein</fullName>
    </submittedName>
</protein>
<proteinExistence type="predicted"/>
<keyword evidence="1" id="KW-0812">Transmembrane</keyword>
<organism evidence="2 3">
    <name type="scientific">Segatella copri</name>
    <dbReference type="NCBI Taxonomy" id="165179"/>
    <lineage>
        <taxon>Bacteria</taxon>
        <taxon>Pseudomonadati</taxon>
        <taxon>Bacteroidota</taxon>
        <taxon>Bacteroidia</taxon>
        <taxon>Bacteroidales</taxon>
        <taxon>Prevotellaceae</taxon>
        <taxon>Segatella</taxon>
    </lineage>
</organism>
<keyword evidence="1" id="KW-0472">Membrane</keyword>
<evidence type="ECO:0000313" key="2">
    <source>
        <dbReference type="EMBL" id="RHG63704.1"/>
    </source>
</evidence>
<keyword evidence="1" id="KW-1133">Transmembrane helix</keyword>
<dbReference type="Proteomes" id="UP000286501">
    <property type="component" value="Unassembled WGS sequence"/>
</dbReference>